<comment type="caution">
    <text evidence="1">The sequence shown here is derived from an EMBL/GenBank/DDBJ whole genome shotgun (WGS) entry which is preliminary data.</text>
</comment>
<reference evidence="1 2" key="1">
    <citation type="journal article" date="2011" name="J. Bacteriol.">
        <title>Genome sequence of 'Pedosphaera parvula' Ellin514, an aerobic Verrucomicrobial isolate from pasture soil.</title>
        <authorList>
            <person name="Kant R."/>
            <person name="van Passel M.W."/>
            <person name="Sangwan P."/>
            <person name="Palva A."/>
            <person name="Lucas S."/>
            <person name="Copeland A."/>
            <person name="Lapidus A."/>
            <person name="Glavina Del Rio T."/>
            <person name="Dalin E."/>
            <person name="Tice H."/>
            <person name="Bruce D."/>
            <person name="Goodwin L."/>
            <person name="Pitluck S."/>
            <person name="Chertkov O."/>
            <person name="Larimer F.W."/>
            <person name="Land M.L."/>
            <person name="Hauser L."/>
            <person name="Brettin T.S."/>
            <person name="Detter J.C."/>
            <person name="Han S."/>
            <person name="de Vos W.M."/>
            <person name="Janssen P.H."/>
            <person name="Smidt H."/>
        </authorList>
    </citation>
    <scope>NUCLEOTIDE SEQUENCE [LARGE SCALE GENOMIC DNA]</scope>
    <source>
        <strain evidence="1 2">Ellin514</strain>
    </source>
</reference>
<proteinExistence type="predicted"/>
<evidence type="ECO:0000313" key="1">
    <source>
        <dbReference type="EMBL" id="EEF61753.1"/>
    </source>
</evidence>
<dbReference type="Proteomes" id="UP000003688">
    <property type="component" value="Unassembled WGS sequence"/>
</dbReference>
<dbReference type="STRING" id="320771.Cflav_PD4793"/>
<organism evidence="1 2">
    <name type="scientific">Pedosphaera parvula (strain Ellin514)</name>
    <dbReference type="NCBI Taxonomy" id="320771"/>
    <lineage>
        <taxon>Bacteria</taxon>
        <taxon>Pseudomonadati</taxon>
        <taxon>Verrucomicrobiota</taxon>
        <taxon>Pedosphaerae</taxon>
        <taxon>Pedosphaerales</taxon>
        <taxon>Pedosphaeraceae</taxon>
        <taxon>Pedosphaera</taxon>
    </lineage>
</organism>
<protein>
    <submittedName>
        <fullName evidence="1">Uncharacterized protein</fullName>
    </submittedName>
</protein>
<sequence>MLSEKRLNIPGARRSKDGFVPLWQLMATNKALMGSQLGEKVEYHKFLHQYATLRVKNPLLAIGKWGVNLNIL</sequence>
<name>B9XEN9_PEDPL</name>
<dbReference type="EMBL" id="ABOX02000008">
    <property type="protein sequence ID" value="EEF61753.1"/>
    <property type="molecule type" value="Genomic_DNA"/>
</dbReference>
<accession>B9XEN9</accession>
<evidence type="ECO:0000313" key="2">
    <source>
        <dbReference type="Proteomes" id="UP000003688"/>
    </source>
</evidence>
<dbReference type="RefSeq" id="WP_007414287.1">
    <property type="nucleotide sequence ID" value="NZ_ABOX02000008.1"/>
</dbReference>
<keyword evidence="2" id="KW-1185">Reference proteome</keyword>
<gene>
    <name evidence="1" type="ORF">Cflav_PD4793</name>
</gene>
<dbReference type="AlphaFoldDB" id="B9XEN9"/>